<keyword evidence="2" id="KW-1185">Reference proteome</keyword>
<organism evidence="1 2">
    <name type="scientific">Puccinia striiformis</name>
    <dbReference type="NCBI Taxonomy" id="27350"/>
    <lineage>
        <taxon>Eukaryota</taxon>
        <taxon>Fungi</taxon>
        <taxon>Dikarya</taxon>
        <taxon>Basidiomycota</taxon>
        <taxon>Pucciniomycotina</taxon>
        <taxon>Pucciniomycetes</taxon>
        <taxon>Pucciniales</taxon>
        <taxon>Pucciniaceae</taxon>
        <taxon>Puccinia</taxon>
    </lineage>
</organism>
<dbReference type="EMBL" id="PKSL01000124">
    <property type="protein sequence ID" value="POW03502.1"/>
    <property type="molecule type" value="Genomic_DNA"/>
</dbReference>
<dbReference type="AlphaFoldDB" id="A0A2S4V1U6"/>
<comment type="caution">
    <text evidence="1">The sequence shown here is derived from an EMBL/GenBank/DDBJ whole genome shotgun (WGS) entry which is preliminary data.</text>
</comment>
<proteinExistence type="predicted"/>
<dbReference type="VEuPathDB" id="FungiDB:PSHT_12663"/>
<accession>A0A2S4V1U6</accession>
<gene>
    <name evidence="1" type="ORF">PSTT_11011</name>
</gene>
<protein>
    <submittedName>
        <fullName evidence="1">Uncharacterized protein</fullName>
    </submittedName>
</protein>
<dbReference type="Proteomes" id="UP000239156">
    <property type="component" value="Unassembled WGS sequence"/>
</dbReference>
<reference evidence="1" key="1">
    <citation type="submission" date="2017-12" db="EMBL/GenBank/DDBJ databases">
        <title>Gene loss provides genomic basis for host adaptation in cereal stripe rust fungi.</title>
        <authorList>
            <person name="Xia C."/>
        </authorList>
    </citation>
    <scope>NUCLEOTIDE SEQUENCE [LARGE SCALE GENOMIC DNA]</scope>
    <source>
        <strain evidence="1">93-210</strain>
    </source>
</reference>
<evidence type="ECO:0000313" key="2">
    <source>
        <dbReference type="Proteomes" id="UP000239156"/>
    </source>
</evidence>
<name>A0A2S4V1U6_9BASI</name>
<dbReference type="VEuPathDB" id="FungiDB:PSTT_11011"/>
<sequence>MCSEQIRSLAQSVADVTSDITELRYLLDIAEVADPAANSQKFVQVAEDFNSRFSVLDTDRFQDRKYSRDWFMTWDTMRISATKELMNAAKSLDDNPAQVFIPFFFASPPSKTSSKTHDYS</sequence>
<evidence type="ECO:0000313" key="1">
    <source>
        <dbReference type="EMBL" id="POW03502.1"/>
    </source>
</evidence>